<protein>
    <recommendedName>
        <fullName evidence="6">THAP-type domain-containing protein</fullName>
    </recommendedName>
</protein>
<dbReference type="AlphaFoldDB" id="V5HRC6"/>
<dbReference type="GO" id="GO:0003677">
    <property type="term" value="F:DNA binding"/>
    <property type="evidence" value="ECO:0007669"/>
    <property type="project" value="UniProtKB-UniRule"/>
</dbReference>
<evidence type="ECO:0000256" key="5">
    <source>
        <dbReference type="PROSITE-ProRule" id="PRU00309"/>
    </source>
</evidence>
<name>V5HRC6_IXORI</name>
<dbReference type="EMBL" id="GANP01003714">
    <property type="protein sequence ID" value="JAB80754.1"/>
    <property type="molecule type" value="mRNA"/>
</dbReference>
<keyword evidence="3" id="KW-0862">Zinc</keyword>
<evidence type="ECO:0000313" key="7">
    <source>
        <dbReference type="EMBL" id="JAB80754.1"/>
    </source>
</evidence>
<reference evidence="7" key="1">
    <citation type="journal article" date="2015" name="Sci. Rep.">
        <title>Tissue- and time-dependent transcription in Ixodes ricinus salivary glands and midguts when blood feeding on the vertebrate host.</title>
        <authorList>
            <person name="Kotsyfakis M."/>
            <person name="Schwarz A."/>
            <person name="Erhart J."/>
            <person name="Ribeiro J.M."/>
        </authorList>
    </citation>
    <scope>NUCLEOTIDE SEQUENCE</scope>
    <source>
        <tissue evidence="7">Salivary gland and midgut</tissue>
    </source>
</reference>
<dbReference type="SUPFAM" id="SSF57716">
    <property type="entry name" value="Glucocorticoid receptor-like (DNA-binding domain)"/>
    <property type="match status" value="1"/>
</dbReference>
<dbReference type="PROSITE" id="PS50950">
    <property type="entry name" value="ZF_THAP"/>
    <property type="match status" value="1"/>
</dbReference>
<dbReference type="Pfam" id="PF05485">
    <property type="entry name" value="THAP"/>
    <property type="match status" value="1"/>
</dbReference>
<keyword evidence="1" id="KW-0479">Metal-binding</keyword>
<accession>V5HRC6</accession>
<dbReference type="GO" id="GO:0008270">
    <property type="term" value="F:zinc ion binding"/>
    <property type="evidence" value="ECO:0007669"/>
    <property type="project" value="UniProtKB-KW"/>
</dbReference>
<dbReference type="SMART" id="SM00980">
    <property type="entry name" value="THAP"/>
    <property type="match status" value="1"/>
</dbReference>
<feature type="non-terminal residue" evidence="7">
    <location>
        <position position="1"/>
    </location>
</feature>
<organism evidence="7">
    <name type="scientific">Ixodes ricinus</name>
    <name type="common">Common tick</name>
    <name type="synonym">Acarus ricinus</name>
    <dbReference type="NCBI Taxonomy" id="34613"/>
    <lineage>
        <taxon>Eukaryota</taxon>
        <taxon>Metazoa</taxon>
        <taxon>Ecdysozoa</taxon>
        <taxon>Arthropoda</taxon>
        <taxon>Chelicerata</taxon>
        <taxon>Arachnida</taxon>
        <taxon>Acari</taxon>
        <taxon>Parasitiformes</taxon>
        <taxon>Ixodida</taxon>
        <taxon>Ixodoidea</taxon>
        <taxon>Ixodidae</taxon>
        <taxon>Ixodinae</taxon>
        <taxon>Ixodes</taxon>
    </lineage>
</organism>
<feature type="domain" description="THAP-type" evidence="6">
    <location>
        <begin position="17"/>
        <end position="99"/>
    </location>
</feature>
<proteinExistence type="evidence at transcript level"/>
<sequence>CFSFEHRVCRYGSASLLRKVLLCEMVQYNPTENSEYRQFRFPTDDRAVKWITHANRPEFDALPMSKLHERRLCSAHFRNTAFASHRRIRLRPNACPLVQVTDPRLQELVPPGELVSVQY</sequence>
<evidence type="ECO:0000259" key="6">
    <source>
        <dbReference type="PROSITE" id="PS50950"/>
    </source>
</evidence>
<evidence type="ECO:0000256" key="3">
    <source>
        <dbReference type="ARBA" id="ARBA00022833"/>
    </source>
</evidence>
<keyword evidence="4 5" id="KW-0238">DNA-binding</keyword>
<evidence type="ECO:0000256" key="1">
    <source>
        <dbReference type="ARBA" id="ARBA00022723"/>
    </source>
</evidence>
<dbReference type="InterPro" id="IPR006612">
    <property type="entry name" value="THAP_Znf"/>
</dbReference>
<evidence type="ECO:0000256" key="4">
    <source>
        <dbReference type="ARBA" id="ARBA00023125"/>
    </source>
</evidence>
<evidence type="ECO:0000256" key="2">
    <source>
        <dbReference type="ARBA" id="ARBA00022771"/>
    </source>
</evidence>
<keyword evidence="2 5" id="KW-0863">Zinc-finger</keyword>